<dbReference type="InParanoid" id="A0A212FGL2"/>
<accession>A0A212FGL2</accession>
<dbReference type="KEGG" id="dpl:KGM_200533"/>
<keyword evidence="3" id="KW-1185">Reference proteome</keyword>
<dbReference type="PANTHER" id="PTHR45913">
    <property type="entry name" value="EPM2A-INTERACTING PROTEIN 1"/>
    <property type="match status" value="1"/>
</dbReference>
<feature type="compositionally biased region" description="Basic and acidic residues" evidence="1">
    <location>
        <begin position="31"/>
        <end position="40"/>
    </location>
</feature>
<proteinExistence type="predicted"/>
<organism evidence="2 3">
    <name type="scientific">Danaus plexippus plexippus</name>
    <dbReference type="NCBI Taxonomy" id="278856"/>
    <lineage>
        <taxon>Eukaryota</taxon>
        <taxon>Metazoa</taxon>
        <taxon>Ecdysozoa</taxon>
        <taxon>Arthropoda</taxon>
        <taxon>Hexapoda</taxon>
        <taxon>Insecta</taxon>
        <taxon>Pterygota</taxon>
        <taxon>Neoptera</taxon>
        <taxon>Endopterygota</taxon>
        <taxon>Lepidoptera</taxon>
        <taxon>Glossata</taxon>
        <taxon>Ditrysia</taxon>
        <taxon>Papilionoidea</taxon>
        <taxon>Nymphalidae</taxon>
        <taxon>Danainae</taxon>
        <taxon>Danaini</taxon>
        <taxon>Danaina</taxon>
        <taxon>Danaus</taxon>
        <taxon>Danaus</taxon>
    </lineage>
</organism>
<dbReference type="PANTHER" id="PTHR45913:SF19">
    <property type="entry name" value="LOW QUALITY PROTEIN: ZINC FINGER BED DOMAIN-CONTAINING PROTEIN 5-LIKE"/>
    <property type="match status" value="1"/>
</dbReference>
<gene>
    <name evidence="2" type="ORF">KGM_200533</name>
</gene>
<evidence type="ECO:0000256" key="1">
    <source>
        <dbReference type="SAM" id="MobiDB-lite"/>
    </source>
</evidence>
<reference evidence="2 3" key="1">
    <citation type="journal article" date="2011" name="Cell">
        <title>The monarch butterfly genome yields insights into long-distance migration.</title>
        <authorList>
            <person name="Zhan S."/>
            <person name="Merlin C."/>
            <person name="Boore J.L."/>
            <person name="Reppert S.M."/>
        </authorList>
    </citation>
    <scope>NUCLEOTIDE SEQUENCE [LARGE SCALE GENOMIC DNA]</scope>
    <source>
        <strain evidence="2">F-2</strain>
    </source>
</reference>
<evidence type="ECO:0000313" key="2">
    <source>
        <dbReference type="EMBL" id="OWR52872.1"/>
    </source>
</evidence>
<dbReference type="AlphaFoldDB" id="A0A212FGL2"/>
<dbReference type="STRING" id="278856.A0A212FGL2"/>
<dbReference type="eggNOG" id="ENOG502STDC">
    <property type="taxonomic scope" value="Eukaryota"/>
</dbReference>
<comment type="caution">
    <text evidence="2">The sequence shown here is derived from an EMBL/GenBank/DDBJ whole genome shotgun (WGS) entry which is preliminary data.</text>
</comment>
<evidence type="ECO:0000313" key="3">
    <source>
        <dbReference type="Proteomes" id="UP000007151"/>
    </source>
</evidence>
<feature type="region of interest" description="Disordered" evidence="1">
    <location>
        <begin position="31"/>
        <end position="52"/>
    </location>
</feature>
<sequence length="234" mass="27114">MDKWLKRISKSKPPQADYVQSDEKIEAVIADDKSDTEHDLLAPSTSSHETKRRKVVRNLRIAKSGKPHTIAENLVLPSFKDAVGAMFGEKEIERIPLSNNTFARRIDEMSEWAEDELIRRGSDESDIVAVHDKIRAFMKKLMLWQRCIEEGKYDCFDTFETFIIENEVQPGVNVVSAISSHLTQLKNNFDAYFREEMRKFDTNNWICKPFQDNIPTEMSTKASEELSIYQKIPH</sequence>
<dbReference type="EMBL" id="AGBW02008650">
    <property type="protein sequence ID" value="OWR52872.1"/>
    <property type="molecule type" value="Genomic_DNA"/>
</dbReference>
<dbReference type="Proteomes" id="UP000007151">
    <property type="component" value="Unassembled WGS sequence"/>
</dbReference>
<name>A0A212FGL2_DANPL</name>
<protein>
    <submittedName>
        <fullName evidence="2">Transposase</fullName>
    </submittedName>
</protein>